<feature type="compositionally biased region" description="Basic and acidic residues" evidence="1">
    <location>
        <begin position="71"/>
        <end position="80"/>
    </location>
</feature>
<dbReference type="WBParaSite" id="BXY_0746600.1">
    <property type="protein sequence ID" value="BXY_0746600.1"/>
    <property type="gene ID" value="BXY_0746600"/>
</dbReference>
<sequence>MERVRSNRRSHIPNKLLALLCFNIKIASEREQVDSSENLFSFGGMSQQVRDIRQVLRGRKVIGSSKKTRQNSRERTDGCL</sequence>
<dbReference type="Proteomes" id="UP000095284">
    <property type="component" value="Unplaced"/>
</dbReference>
<feature type="compositionally biased region" description="Basic residues" evidence="1">
    <location>
        <begin position="60"/>
        <end position="70"/>
    </location>
</feature>
<evidence type="ECO:0000313" key="2">
    <source>
        <dbReference type="Proteomes" id="UP000095284"/>
    </source>
</evidence>
<evidence type="ECO:0000256" key="1">
    <source>
        <dbReference type="SAM" id="MobiDB-lite"/>
    </source>
</evidence>
<dbReference type="AlphaFoldDB" id="A0A1I7S386"/>
<reference evidence="3" key="1">
    <citation type="submission" date="2016-11" db="UniProtKB">
        <authorList>
            <consortium name="WormBaseParasite"/>
        </authorList>
    </citation>
    <scope>IDENTIFICATION</scope>
</reference>
<name>A0A1I7S386_BURXY</name>
<organism evidence="2 3">
    <name type="scientific">Bursaphelenchus xylophilus</name>
    <name type="common">Pinewood nematode worm</name>
    <name type="synonym">Aphelenchoides xylophilus</name>
    <dbReference type="NCBI Taxonomy" id="6326"/>
    <lineage>
        <taxon>Eukaryota</taxon>
        <taxon>Metazoa</taxon>
        <taxon>Ecdysozoa</taxon>
        <taxon>Nematoda</taxon>
        <taxon>Chromadorea</taxon>
        <taxon>Rhabditida</taxon>
        <taxon>Tylenchina</taxon>
        <taxon>Tylenchomorpha</taxon>
        <taxon>Aphelenchoidea</taxon>
        <taxon>Aphelenchoididae</taxon>
        <taxon>Bursaphelenchus</taxon>
    </lineage>
</organism>
<feature type="region of interest" description="Disordered" evidence="1">
    <location>
        <begin position="60"/>
        <end position="80"/>
    </location>
</feature>
<protein>
    <submittedName>
        <fullName evidence="3">Secreted protein</fullName>
    </submittedName>
</protein>
<accession>A0A1I7S386</accession>
<proteinExistence type="predicted"/>
<evidence type="ECO:0000313" key="3">
    <source>
        <dbReference type="WBParaSite" id="BXY_0746600.1"/>
    </source>
</evidence>